<dbReference type="PROSITE" id="PS50865">
    <property type="entry name" value="ZF_MYND_2"/>
    <property type="match status" value="1"/>
</dbReference>
<keyword evidence="3" id="KW-0862">Zinc</keyword>
<dbReference type="Proteomes" id="UP000054097">
    <property type="component" value="Unassembled WGS sequence"/>
</dbReference>
<name>A0A0C3B7L8_SERVB</name>
<sequence length="169" mass="19687">MEHHSKKCLKCDQKIDGAYVRCSACKVATYCTVDCQKEHWDVHQDQCVAKVTSPSDELPPYAAVAFGAPTHNLTHIEIQREKESAMMEEFYNWRKIWYNTITKCTISMLSCEPYGLDKLRTHGLAIWVSERTEYSNLDASKAYISERAARNKWQWNPDWWAEATSFKVR</sequence>
<protein>
    <recommendedName>
        <fullName evidence="5">MYND-type domain-containing protein</fullName>
    </recommendedName>
</protein>
<evidence type="ECO:0000313" key="7">
    <source>
        <dbReference type="Proteomes" id="UP000054097"/>
    </source>
</evidence>
<evidence type="ECO:0000313" key="6">
    <source>
        <dbReference type="EMBL" id="KIM32830.1"/>
    </source>
</evidence>
<reference evidence="7" key="2">
    <citation type="submission" date="2015-01" db="EMBL/GenBank/DDBJ databases">
        <title>Evolutionary Origins and Diversification of the Mycorrhizal Mutualists.</title>
        <authorList>
            <consortium name="DOE Joint Genome Institute"/>
            <consortium name="Mycorrhizal Genomics Consortium"/>
            <person name="Kohler A."/>
            <person name="Kuo A."/>
            <person name="Nagy L.G."/>
            <person name="Floudas D."/>
            <person name="Copeland A."/>
            <person name="Barry K.W."/>
            <person name="Cichocki N."/>
            <person name="Veneault-Fourrey C."/>
            <person name="LaButti K."/>
            <person name="Lindquist E.A."/>
            <person name="Lipzen A."/>
            <person name="Lundell T."/>
            <person name="Morin E."/>
            <person name="Murat C."/>
            <person name="Riley R."/>
            <person name="Ohm R."/>
            <person name="Sun H."/>
            <person name="Tunlid A."/>
            <person name="Henrissat B."/>
            <person name="Grigoriev I.V."/>
            <person name="Hibbett D.S."/>
            <person name="Martin F."/>
        </authorList>
    </citation>
    <scope>NUCLEOTIDE SEQUENCE [LARGE SCALE GENOMIC DNA]</scope>
    <source>
        <strain evidence="7">MAFF 305830</strain>
    </source>
</reference>
<dbReference type="InterPro" id="IPR002893">
    <property type="entry name" value="Znf_MYND"/>
</dbReference>
<evidence type="ECO:0000259" key="5">
    <source>
        <dbReference type="PROSITE" id="PS50865"/>
    </source>
</evidence>
<organism evidence="6 7">
    <name type="scientific">Serendipita vermifera MAFF 305830</name>
    <dbReference type="NCBI Taxonomy" id="933852"/>
    <lineage>
        <taxon>Eukaryota</taxon>
        <taxon>Fungi</taxon>
        <taxon>Dikarya</taxon>
        <taxon>Basidiomycota</taxon>
        <taxon>Agaricomycotina</taxon>
        <taxon>Agaricomycetes</taxon>
        <taxon>Sebacinales</taxon>
        <taxon>Serendipitaceae</taxon>
        <taxon>Serendipita</taxon>
    </lineage>
</organism>
<dbReference type="HOGENOM" id="CLU_1579478_0_0_1"/>
<dbReference type="SUPFAM" id="SSF144232">
    <property type="entry name" value="HIT/MYND zinc finger-like"/>
    <property type="match status" value="1"/>
</dbReference>
<evidence type="ECO:0000256" key="1">
    <source>
        <dbReference type="ARBA" id="ARBA00022723"/>
    </source>
</evidence>
<dbReference type="Pfam" id="PF01753">
    <property type="entry name" value="zf-MYND"/>
    <property type="match status" value="1"/>
</dbReference>
<dbReference type="OrthoDB" id="2844293at2759"/>
<feature type="domain" description="MYND-type" evidence="5">
    <location>
        <begin position="8"/>
        <end position="47"/>
    </location>
</feature>
<proteinExistence type="predicted"/>
<keyword evidence="2 4" id="KW-0863">Zinc-finger</keyword>
<dbReference type="EMBL" id="KN824279">
    <property type="protein sequence ID" value="KIM32830.1"/>
    <property type="molecule type" value="Genomic_DNA"/>
</dbReference>
<dbReference type="AlphaFoldDB" id="A0A0C3B7L8"/>
<dbReference type="GO" id="GO:0008270">
    <property type="term" value="F:zinc ion binding"/>
    <property type="evidence" value="ECO:0007669"/>
    <property type="project" value="UniProtKB-KW"/>
</dbReference>
<evidence type="ECO:0000256" key="2">
    <source>
        <dbReference type="ARBA" id="ARBA00022771"/>
    </source>
</evidence>
<keyword evidence="7" id="KW-1185">Reference proteome</keyword>
<accession>A0A0C3B7L8</accession>
<evidence type="ECO:0000256" key="3">
    <source>
        <dbReference type="ARBA" id="ARBA00022833"/>
    </source>
</evidence>
<gene>
    <name evidence="6" type="ORF">M408DRAFT_187228</name>
</gene>
<reference evidence="6 7" key="1">
    <citation type="submission" date="2014-04" db="EMBL/GenBank/DDBJ databases">
        <authorList>
            <consortium name="DOE Joint Genome Institute"/>
            <person name="Kuo A."/>
            <person name="Zuccaro A."/>
            <person name="Kohler A."/>
            <person name="Nagy L.G."/>
            <person name="Floudas D."/>
            <person name="Copeland A."/>
            <person name="Barry K.W."/>
            <person name="Cichocki N."/>
            <person name="Veneault-Fourrey C."/>
            <person name="LaButti K."/>
            <person name="Lindquist E.A."/>
            <person name="Lipzen A."/>
            <person name="Lundell T."/>
            <person name="Morin E."/>
            <person name="Murat C."/>
            <person name="Sun H."/>
            <person name="Tunlid A."/>
            <person name="Henrissat B."/>
            <person name="Grigoriev I.V."/>
            <person name="Hibbett D.S."/>
            <person name="Martin F."/>
            <person name="Nordberg H.P."/>
            <person name="Cantor M.N."/>
            <person name="Hua S.X."/>
        </authorList>
    </citation>
    <scope>NUCLEOTIDE SEQUENCE [LARGE SCALE GENOMIC DNA]</scope>
    <source>
        <strain evidence="6 7">MAFF 305830</strain>
    </source>
</reference>
<evidence type="ECO:0000256" key="4">
    <source>
        <dbReference type="PROSITE-ProRule" id="PRU00134"/>
    </source>
</evidence>
<keyword evidence="1" id="KW-0479">Metal-binding</keyword>
<dbReference type="Gene3D" id="6.10.140.2220">
    <property type="match status" value="1"/>
</dbReference>